<evidence type="ECO:0000256" key="5">
    <source>
        <dbReference type="SAM" id="Phobius"/>
    </source>
</evidence>
<feature type="transmembrane region" description="Helical" evidence="5">
    <location>
        <begin position="91"/>
        <end position="111"/>
    </location>
</feature>
<feature type="transmembrane region" description="Helical" evidence="5">
    <location>
        <begin position="14"/>
        <end position="32"/>
    </location>
</feature>
<dbReference type="Pfam" id="PF01699">
    <property type="entry name" value="Na_Ca_ex"/>
    <property type="match status" value="2"/>
</dbReference>
<comment type="caution">
    <text evidence="7">The sequence shown here is derived from an EMBL/GenBank/DDBJ whole genome shotgun (WGS) entry which is preliminary data.</text>
</comment>
<feature type="transmembrane region" description="Helical" evidence="5">
    <location>
        <begin position="276"/>
        <end position="299"/>
    </location>
</feature>
<evidence type="ECO:0000259" key="6">
    <source>
        <dbReference type="Pfam" id="PF01699"/>
    </source>
</evidence>
<feature type="domain" description="Sodium/calcium exchanger membrane region" evidence="6">
    <location>
        <begin position="18"/>
        <end position="156"/>
    </location>
</feature>
<proteinExistence type="predicted"/>
<protein>
    <submittedName>
        <fullName evidence="7">Calcium/sodium antiporter</fullName>
    </submittedName>
</protein>
<dbReference type="Proteomes" id="UP001487296">
    <property type="component" value="Unassembled WGS sequence"/>
</dbReference>
<dbReference type="InterPro" id="IPR004481">
    <property type="entry name" value="K/Na/Ca-exchanger"/>
</dbReference>
<comment type="subcellular location">
    <subcellularLocation>
        <location evidence="1">Membrane</location>
        <topology evidence="1">Multi-pass membrane protein</topology>
    </subcellularLocation>
</comment>
<reference evidence="7 8" key="1">
    <citation type="submission" date="2024-04" db="EMBL/GenBank/DDBJ databases">
        <title>Human intestinal bacterial collection.</title>
        <authorList>
            <person name="Pauvert C."/>
            <person name="Hitch T.C.A."/>
            <person name="Clavel T."/>
        </authorList>
    </citation>
    <scope>NUCLEOTIDE SEQUENCE [LARGE SCALE GENOMIC DNA]</scope>
    <source>
        <strain evidence="7 8">CLA-AA-H145</strain>
    </source>
</reference>
<feature type="transmembrane region" description="Helical" evidence="5">
    <location>
        <begin position="186"/>
        <end position="205"/>
    </location>
</feature>
<feature type="transmembrane region" description="Helical" evidence="5">
    <location>
        <begin position="52"/>
        <end position="71"/>
    </location>
</feature>
<keyword evidence="8" id="KW-1185">Reference proteome</keyword>
<feature type="domain" description="Sodium/calcium exchanger membrane region" evidence="6">
    <location>
        <begin position="187"/>
        <end position="326"/>
    </location>
</feature>
<feature type="transmembrane region" description="Helical" evidence="5">
    <location>
        <begin position="250"/>
        <end position="270"/>
    </location>
</feature>
<evidence type="ECO:0000256" key="2">
    <source>
        <dbReference type="ARBA" id="ARBA00022692"/>
    </source>
</evidence>
<evidence type="ECO:0000256" key="4">
    <source>
        <dbReference type="ARBA" id="ARBA00023136"/>
    </source>
</evidence>
<name>A0ABV1FMC6_9BACT</name>
<dbReference type="NCBIfam" id="TIGR00367">
    <property type="entry name" value="calcium/sodium antiporter"/>
    <property type="match status" value="1"/>
</dbReference>
<dbReference type="PANTHER" id="PTHR10846">
    <property type="entry name" value="SODIUM/POTASSIUM/CALCIUM EXCHANGER"/>
    <property type="match status" value="1"/>
</dbReference>
<keyword evidence="4 5" id="KW-0472">Membrane</keyword>
<gene>
    <name evidence="7" type="ORF">AAAT34_00600</name>
</gene>
<dbReference type="RefSeq" id="WP_215758644.1">
    <property type="nucleotide sequence ID" value="NZ_JAHKBE010000001.1"/>
</dbReference>
<dbReference type="Gene3D" id="1.20.1420.30">
    <property type="entry name" value="NCX, central ion-binding region"/>
    <property type="match status" value="1"/>
</dbReference>
<keyword evidence="3 5" id="KW-1133">Transmembrane helix</keyword>
<evidence type="ECO:0000256" key="1">
    <source>
        <dbReference type="ARBA" id="ARBA00004141"/>
    </source>
</evidence>
<dbReference type="EMBL" id="JBBNFP010000002">
    <property type="protein sequence ID" value="MEQ2485548.1"/>
    <property type="molecule type" value="Genomic_DNA"/>
</dbReference>
<evidence type="ECO:0000313" key="7">
    <source>
        <dbReference type="EMBL" id="MEQ2485548.1"/>
    </source>
</evidence>
<evidence type="ECO:0000256" key="3">
    <source>
        <dbReference type="ARBA" id="ARBA00022989"/>
    </source>
</evidence>
<dbReference type="PANTHER" id="PTHR10846:SF8">
    <property type="entry name" value="INNER MEMBRANE PROTEIN YRBG"/>
    <property type="match status" value="1"/>
</dbReference>
<dbReference type="InterPro" id="IPR004837">
    <property type="entry name" value="NaCa_Exmemb"/>
</dbReference>
<evidence type="ECO:0000313" key="8">
    <source>
        <dbReference type="Proteomes" id="UP001487296"/>
    </source>
</evidence>
<feature type="transmembrane region" description="Helical" evidence="5">
    <location>
        <begin position="143"/>
        <end position="160"/>
    </location>
</feature>
<accession>A0ABV1FMC6</accession>
<feature type="transmembrane region" description="Helical" evidence="5">
    <location>
        <begin position="311"/>
        <end position="330"/>
    </location>
</feature>
<sequence>MNNLTLLALVPSNVWLQALLLVAGVAVVLWGADRLTDGSVALAERMGIPQIVIGLTVVAMGTSMPEFFVSLMSAINGTPDLAVGNVVGSNIFNTLLIVGVAAMVAPITILHTTVRKDIPFAMVASTLLLMMCLDSEIGRIDALVLFVLFIVFMVFTVRGAHQPKPTDDAPANAEAEAKPAMSPLKACLLMLLGLVCLVLGSNVFVGNASAIAHSLGVSDAVIGLTIVAGGTSLPELATSTVAAYRGNSGIAIGNVLGSNVFNILMILGITGLISPMAIQGITTVDLTMMVVSIMMLWLFSFTKYRVERWEGAALAIVFIGYMAHLISAAVA</sequence>
<dbReference type="InterPro" id="IPR044880">
    <property type="entry name" value="NCX_ion-bd_dom_sf"/>
</dbReference>
<organism evidence="7 8">
    <name type="scientific">Hallella faecis</name>
    <dbReference type="NCBI Taxonomy" id="2841596"/>
    <lineage>
        <taxon>Bacteria</taxon>
        <taxon>Pseudomonadati</taxon>
        <taxon>Bacteroidota</taxon>
        <taxon>Bacteroidia</taxon>
        <taxon>Bacteroidales</taxon>
        <taxon>Prevotellaceae</taxon>
        <taxon>Hallella</taxon>
    </lineage>
</organism>
<keyword evidence="2 5" id="KW-0812">Transmembrane</keyword>